<protein>
    <submittedName>
        <fullName evidence="1">D-amino peptidase</fullName>
        <ecNumber evidence="1">3.4.11.-</ecNumber>
    </submittedName>
</protein>
<dbReference type="GO" id="GO:0004177">
    <property type="term" value="F:aminopeptidase activity"/>
    <property type="evidence" value="ECO:0007669"/>
    <property type="project" value="UniProtKB-KW"/>
</dbReference>
<reference evidence="1 2" key="1">
    <citation type="submission" date="2021-03" db="EMBL/GenBank/DDBJ databases">
        <title>Sequencing the genomes of 1000 actinobacteria strains.</title>
        <authorList>
            <person name="Klenk H.-P."/>
        </authorList>
    </citation>
    <scope>NUCLEOTIDE SEQUENCE [LARGE SCALE GENOMIC DNA]</scope>
    <source>
        <strain evidence="1 2">DSM 44580</strain>
    </source>
</reference>
<dbReference type="InterPro" id="IPR027476">
    <property type="entry name" value="DppA_N"/>
</dbReference>
<dbReference type="Gene3D" id="3.30.1360.130">
    <property type="entry name" value="Dipeptide transport protein"/>
    <property type="match status" value="1"/>
</dbReference>
<dbReference type="RefSeq" id="WP_086788982.1">
    <property type="nucleotide sequence ID" value="NZ_JAGIOO010000001.1"/>
</dbReference>
<keyword evidence="2" id="KW-1185">Reference proteome</keyword>
<proteinExistence type="predicted"/>
<organism evidence="1 2">
    <name type="scientific">Crossiella equi</name>
    <dbReference type="NCBI Taxonomy" id="130796"/>
    <lineage>
        <taxon>Bacteria</taxon>
        <taxon>Bacillati</taxon>
        <taxon>Actinomycetota</taxon>
        <taxon>Actinomycetes</taxon>
        <taxon>Pseudonocardiales</taxon>
        <taxon>Pseudonocardiaceae</taxon>
        <taxon>Crossiella</taxon>
    </lineage>
</organism>
<dbReference type="CDD" id="cd08663">
    <property type="entry name" value="DAP_dppA_1"/>
    <property type="match status" value="1"/>
</dbReference>
<keyword evidence="1" id="KW-0378">Hydrolase</keyword>
<evidence type="ECO:0000313" key="2">
    <source>
        <dbReference type="Proteomes" id="UP001519363"/>
    </source>
</evidence>
<dbReference type="InterPro" id="IPR036177">
    <property type="entry name" value="Peptidase_M55_sf"/>
</dbReference>
<dbReference type="PIRSF" id="PIRSF015853">
    <property type="entry name" value="Pep_DppA"/>
    <property type="match status" value="1"/>
</dbReference>
<keyword evidence="1" id="KW-0645">Protease</keyword>
<comment type="caution">
    <text evidence="1">The sequence shown here is derived from an EMBL/GenBank/DDBJ whole genome shotgun (WGS) entry which is preliminary data.</text>
</comment>
<dbReference type="EC" id="3.4.11.-" evidence="1"/>
<evidence type="ECO:0000313" key="1">
    <source>
        <dbReference type="EMBL" id="MBP2472830.1"/>
    </source>
</evidence>
<dbReference type="Proteomes" id="UP001519363">
    <property type="component" value="Unassembled WGS sequence"/>
</dbReference>
<sequence>MRVLVSVDMEGVAGVVDGEDVRPGEREYERNRRLMTEEANAAVRGVFDADPAAEVLVSDAHAQFRNVLPEHLDRRATLLRGRPKPFGMMAGIAEDVDAVLFIGYHGRAGLAHSVLSHTINGAVVADVRCNDRSLGELGLNAALAAAHGAVPVLVAGDETVATEATGVARGIWSVVVKRALGVRAAENLHPEEACARIRAAVPQALARRTRVRPLRFSGEVEVEVEVLNPAMTEHALLVPGMELVGERTLAYLAEDFPEAYRVIQLIALLGRV</sequence>
<dbReference type="EMBL" id="JAGIOO010000001">
    <property type="protein sequence ID" value="MBP2472830.1"/>
    <property type="molecule type" value="Genomic_DNA"/>
</dbReference>
<gene>
    <name evidence="1" type="ORF">JOF53_001702</name>
</gene>
<keyword evidence="1" id="KW-0031">Aminopeptidase</keyword>
<dbReference type="Gene3D" id="3.40.50.10780">
    <property type="entry name" value="Dipeptide transport protein"/>
    <property type="match status" value="1"/>
</dbReference>
<accession>A0ABS5A8B4</accession>
<dbReference type="SUPFAM" id="SSF63992">
    <property type="entry name" value="Dipeptide transport protein"/>
    <property type="match status" value="1"/>
</dbReference>
<name>A0ABS5A8B4_9PSEU</name>
<dbReference type="Pfam" id="PF04951">
    <property type="entry name" value="Peptidase_M55"/>
    <property type="match status" value="1"/>
</dbReference>
<dbReference type="InterPro" id="IPR007035">
    <property type="entry name" value="Peptidase_M55"/>
</dbReference>